<organism evidence="8 9">
    <name type="scientific">Nocardia rhamnosiphila</name>
    <dbReference type="NCBI Taxonomy" id="426716"/>
    <lineage>
        <taxon>Bacteria</taxon>
        <taxon>Bacillati</taxon>
        <taxon>Actinomycetota</taxon>
        <taxon>Actinomycetes</taxon>
        <taxon>Mycobacteriales</taxon>
        <taxon>Nocardiaceae</taxon>
        <taxon>Nocardia</taxon>
    </lineage>
</organism>
<protein>
    <submittedName>
        <fullName evidence="8">Cytochrome P450</fullName>
    </submittedName>
</protein>
<evidence type="ECO:0000256" key="4">
    <source>
        <dbReference type="ARBA" id="ARBA00023002"/>
    </source>
</evidence>
<gene>
    <name evidence="8" type="ORF">ABZ510_20140</name>
</gene>
<proteinExistence type="inferred from homology"/>
<keyword evidence="3" id="KW-0479">Metal-binding</keyword>
<dbReference type="InterPro" id="IPR036396">
    <property type="entry name" value="Cyt_P450_sf"/>
</dbReference>
<dbReference type="SUPFAM" id="SSF48264">
    <property type="entry name" value="Cytochrome P450"/>
    <property type="match status" value="1"/>
</dbReference>
<dbReference type="Proteomes" id="UP001550628">
    <property type="component" value="Unassembled WGS sequence"/>
</dbReference>
<dbReference type="RefSeq" id="WP_356954058.1">
    <property type="nucleotide sequence ID" value="NZ_JBEYBD010000001.1"/>
</dbReference>
<dbReference type="PANTHER" id="PTHR46696:SF1">
    <property type="entry name" value="CYTOCHROME P450 YJIB-RELATED"/>
    <property type="match status" value="1"/>
</dbReference>
<evidence type="ECO:0000256" key="1">
    <source>
        <dbReference type="ARBA" id="ARBA00010617"/>
    </source>
</evidence>
<comment type="similarity">
    <text evidence="1">Belongs to the cytochrome P450 family.</text>
</comment>
<dbReference type="PANTHER" id="PTHR46696">
    <property type="entry name" value="P450, PUTATIVE (EUROFUNG)-RELATED"/>
    <property type="match status" value="1"/>
</dbReference>
<dbReference type="EMBL" id="JBEYBF010000013">
    <property type="protein sequence ID" value="MEU1954162.1"/>
    <property type="molecule type" value="Genomic_DNA"/>
</dbReference>
<evidence type="ECO:0000256" key="5">
    <source>
        <dbReference type="ARBA" id="ARBA00023004"/>
    </source>
</evidence>
<evidence type="ECO:0000256" key="2">
    <source>
        <dbReference type="ARBA" id="ARBA00022617"/>
    </source>
</evidence>
<comment type="caution">
    <text evidence="8">The sequence shown here is derived from an EMBL/GenBank/DDBJ whole genome shotgun (WGS) entry which is preliminary data.</text>
</comment>
<dbReference type="InterPro" id="IPR002397">
    <property type="entry name" value="Cyt_P450_B"/>
</dbReference>
<name>A0ABV2WTI4_9NOCA</name>
<keyword evidence="9" id="KW-1185">Reference proteome</keyword>
<evidence type="ECO:0000313" key="9">
    <source>
        <dbReference type="Proteomes" id="UP001550628"/>
    </source>
</evidence>
<reference evidence="8 9" key="1">
    <citation type="submission" date="2024-06" db="EMBL/GenBank/DDBJ databases">
        <title>The Natural Products Discovery Center: Release of the First 8490 Sequenced Strains for Exploring Actinobacteria Biosynthetic Diversity.</title>
        <authorList>
            <person name="Kalkreuter E."/>
            <person name="Kautsar S.A."/>
            <person name="Yang D."/>
            <person name="Bader C.D."/>
            <person name="Teijaro C.N."/>
            <person name="Fluegel L."/>
            <person name="Davis C.M."/>
            <person name="Simpson J.R."/>
            <person name="Lauterbach L."/>
            <person name="Steele A.D."/>
            <person name="Gui C."/>
            <person name="Meng S."/>
            <person name="Li G."/>
            <person name="Viehrig K."/>
            <person name="Ye F."/>
            <person name="Su P."/>
            <person name="Kiefer A.F."/>
            <person name="Nichols A."/>
            <person name="Cepeda A.J."/>
            <person name="Yan W."/>
            <person name="Fan B."/>
            <person name="Jiang Y."/>
            <person name="Adhikari A."/>
            <person name="Zheng C.-J."/>
            <person name="Schuster L."/>
            <person name="Cowan T.M."/>
            <person name="Smanski M.J."/>
            <person name="Chevrette M.G."/>
            <person name="De Carvalho L.P.S."/>
            <person name="Shen B."/>
        </authorList>
    </citation>
    <scope>NUCLEOTIDE SEQUENCE [LARGE SCALE GENOMIC DNA]</scope>
    <source>
        <strain evidence="8 9">NPDC019708</strain>
    </source>
</reference>
<dbReference type="PRINTS" id="PR00359">
    <property type="entry name" value="BP450"/>
</dbReference>
<accession>A0ABV2WTI4</accession>
<evidence type="ECO:0000256" key="3">
    <source>
        <dbReference type="ARBA" id="ARBA00022723"/>
    </source>
</evidence>
<evidence type="ECO:0000256" key="6">
    <source>
        <dbReference type="ARBA" id="ARBA00023033"/>
    </source>
</evidence>
<feature type="region of interest" description="Disordered" evidence="7">
    <location>
        <begin position="1"/>
        <end position="38"/>
    </location>
</feature>
<keyword evidence="2" id="KW-0349">Heme</keyword>
<keyword evidence="4" id="KW-0560">Oxidoreductase</keyword>
<keyword evidence="6" id="KW-0503">Monooxygenase</keyword>
<keyword evidence="5" id="KW-0408">Iron</keyword>
<evidence type="ECO:0000313" key="8">
    <source>
        <dbReference type="EMBL" id="MEU1954162.1"/>
    </source>
</evidence>
<evidence type="ECO:0000256" key="7">
    <source>
        <dbReference type="SAM" id="MobiDB-lite"/>
    </source>
</evidence>
<dbReference type="Gene3D" id="1.10.630.10">
    <property type="entry name" value="Cytochrome P450"/>
    <property type="match status" value="1"/>
</dbReference>
<sequence length="432" mass="46053">MSTPPSISYPGAGPRGRGRCPVARTEPEAAGGPRVPLYTPEFAADPHRAYREMRAAYGGLAPIELAPGVPATLVLGYETAVRILHDIEHFPTDPRLWQQTVPADSPVLPMMRWYPAARYSSGAEHQRYRQASKAAIDAVDGHAMHSIVEQLAVPLINGFCGTGSADLVADYARPLVVAVLNRIMGCPADIGARVTVGMAARFDTVGAADGTVRLRRALAELTELKRDRPGDDATSRLLAHPHALDDVEVLAQLMSFYGAGGEAQPNLITNALLLMMTDERFGGGLIGGSLATRDALDEVLFHDPPMANFCTTYPRTPVLIGDTWLPAHQPVLISLAAANTGPAIADRDHTGNRSHLAWSTGPHACPARTLAYLIVQDAIDQLLDAIPDMTLAVPAGELVWRPGPFHRALAALPVTFRPGPPINLPSCDATSG</sequence>